<dbReference type="InterPro" id="IPR029058">
    <property type="entry name" value="AB_hydrolase_fold"/>
</dbReference>
<dbReference type="PANTHER" id="PTHR43194:SF2">
    <property type="entry name" value="PEROXISOMAL MEMBRANE PROTEIN LPX1"/>
    <property type="match status" value="1"/>
</dbReference>
<keyword evidence="2" id="KW-0560">Oxidoreductase</keyword>
<evidence type="ECO:0000259" key="1">
    <source>
        <dbReference type="Pfam" id="PF12697"/>
    </source>
</evidence>
<dbReference type="STRING" id="325777.GW15_0213790"/>
<dbReference type="AlphaFoldDB" id="A0A098PXR9"/>
<dbReference type="InterPro" id="IPR000073">
    <property type="entry name" value="AB_hydrolase_1"/>
</dbReference>
<dbReference type="Pfam" id="PF12697">
    <property type="entry name" value="Abhydrolase_6"/>
    <property type="match status" value="1"/>
</dbReference>
<sequence>MAILPSSLASTASLSSVNAGDAVLAMSMRGAEHAPTVLFAHGFGQTRHAWEATATTLAERGYRTLSYDACGHGDSSANAADLPYSAAQFTDDLIVLAGEQPEPPVLVAASMGGLFGLLAEARWPGLFRAIVLVDITPRWDTTGVERILRFMTAHPDGFASLDAAADAIAVYLPHRPRKTPGQLQALLRQRADGRWQWHWDPRLVNELAGQDAQLQQHALLEAAAQVRCPMLLISGGRSDLVTPANIAEFLSIAPHAQHVHLPDATHMLAGDDNTTFTATVLHYLDALSAACTIAASNTTEHVTGARP</sequence>
<evidence type="ECO:0000313" key="3">
    <source>
        <dbReference type="Proteomes" id="UP000028012"/>
    </source>
</evidence>
<dbReference type="InterPro" id="IPR050228">
    <property type="entry name" value="Carboxylesterase_BioH"/>
</dbReference>
<dbReference type="PANTHER" id="PTHR43194">
    <property type="entry name" value="HYDROLASE ALPHA/BETA FOLD FAMILY"/>
    <property type="match status" value="1"/>
</dbReference>
<dbReference type="HOGENOM" id="CLU_020336_31_0_6"/>
<dbReference type="Gene3D" id="3.40.50.1820">
    <property type="entry name" value="alpha/beta hydrolase"/>
    <property type="match status" value="1"/>
</dbReference>
<proteinExistence type="predicted"/>
<dbReference type="GO" id="GO:0004601">
    <property type="term" value="F:peroxidase activity"/>
    <property type="evidence" value="ECO:0007669"/>
    <property type="project" value="UniProtKB-KW"/>
</dbReference>
<dbReference type="EMBL" id="JPHD02000092">
    <property type="protein sequence ID" value="KGE51586.1"/>
    <property type="molecule type" value="Genomic_DNA"/>
</dbReference>
<evidence type="ECO:0000313" key="2">
    <source>
        <dbReference type="EMBL" id="KGE51586.1"/>
    </source>
</evidence>
<dbReference type="PRINTS" id="PR00111">
    <property type="entry name" value="ABHYDROLASE"/>
</dbReference>
<comment type="caution">
    <text evidence="2">The sequence shown here is derived from an EMBL/GenBank/DDBJ whole genome shotgun (WGS) entry which is preliminary data.</text>
</comment>
<reference evidence="2 3" key="1">
    <citation type="submission" date="2014-09" db="EMBL/GenBank/DDBJ databases">
        <title>A draft genome sequence for Xanthomonas axonopodis pv. vasculorum NCPPB 900.</title>
        <authorList>
            <person name="Harrison J."/>
            <person name="Studholme D.J."/>
        </authorList>
    </citation>
    <scope>NUCLEOTIDE SEQUENCE [LARGE SCALE GENOMIC DNA]</scope>
    <source>
        <strain evidence="2 3">NCPPB 900</strain>
    </source>
</reference>
<accession>A0A098PXR9</accession>
<dbReference type="SUPFAM" id="SSF53474">
    <property type="entry name" value="alpha/beta-Hydrolases"/>
    <property type="match status" value="1"/>
</dbReference>
<organism evidence="2 3">
    <name type="scientific">Xanthomonas axonopodis pv. vasculorum</name>
    <dbReference type="NCBI Taxonomy" id="325777"/>
    <lineage>
        <taxon>Bacteria</taxon>
        <taxon>Pseudomonadati</taxon>
        <taxon>Pseudomonadota</taxon>
        <taxon>Gammaproteobacteria</taxon>
        <taxon>Lysobacterales</taxon>
        <taxon>Lysobacteraceae</taxon>
        <taxon>Xanthomonas</taxon>
    </lineage>
</organism>
<name>A0A098PXR9_9XANT</name>
<dbReference type="Proteomes" id="UP000028012">
    <property type="component" value="Unassembled WGS sequence"/>
</dbReference>
<dbReference type="RefSeq" id="WP_042823288.1">
    <property type="nucleotide sequence ID" value="NZ_CP053649.1"/>
</dbReference>
<dbReference type="eggNOG" id="COG2267">
    <property type="taxonomic scope" value="Bacteria"/>
</dbReference>
<keyword evidence="2" id="KW-0575">Peroxidase</keyword>
<feature type="domain" description="AB hydrolase-1" evidence="1">
    <location>
        <begin position="37"/>
        <end position="272"/>
    </location>
</feature>
<gene>
    <name evidence="2" type="ORF">GW15_0213790</name>
</gene>
<protein>
    <submittedName>
        <fullName evidence="2">Peroxidase</fullName>
    </submittedName>
</protein>
<dbReference type="GeneID" id="58002393"/>